<dbReference type="GO" id="GO:0008757">
    <property type="term" value="F:S-adenosylmethionine-dependent methyltransferase activity"/>
    <property type="evidence" value="ECO:0007669"/>
    <property type="project" value="InterPro"/>
</dbReference>
<evidence type="ECO:0000256" key="2">
    <source>
        <dbReference type="ARBA" id="ARBA00022679"/>
    </source>
</evidence>
<dbReference type="Gene3D" id="3.40.50.150">
    <property type="entry name" value="Vaccinia Virus protein VP39"/>
    <property type="match status" value="1"/>
</dbReference>
<evidence type="ECO:0000313" key="6">
    <source>
        <dbReference type="Proteomes" id="UP000523821"/>
    </source>
</evidence>
<reference evidence="5 6" key="1">
    <citation type="submission" date="2020-08" db="EMBL/GenBank/DDBJ databases">
        <title>Genomic Encyclopedia of Type Strains, Phase IV (KMG-IV): sequencing the most valuable type-strain genomes for metagenomic binning, comparative biology and taxonomic classification.</title>
        <authorList>
            <person name="Goeker M."/>
        </authorList>
    </citation>
    <scope>NUCLEOTIDE SEQUENCE [LARGE SCALE GENOMIC DNA]</scope>
    <source>
        <strain evidence="5 6">DSM 16268</strain>
    </source>
</reference>
<feature type="region of interest" description="Disordered" evidence="3">
    <location>
        <begin position="266"/>
        <end position="296"/>
    </location>
</feature>
<dbReference type="AlphaFoldDB" id="A0A7W9CV54"/>
<accession>A0A7W9CV54</accession>
<name>A0A7W9CV54_9HYPH</name>
<evidence type="ECO:0000313" key="5">
    <source>
        <dbReference type="EMBL" id="MBB5752465.1"/>
    </source>
</evidence>
<organism evidence="5 6">
    <name type="scientific">Prosthecomicrobium pneumaticum</name>
    <dbReference type="NCBI Taxonomy" id="81895"/>
    <lineage>
        <taxon>Bacteria</taxon>
        <taxon>Pseudomonadati</taxon>
        <taxon>Pseudomonadota</taxon>
        <taxon>Alphaproteobacteria</taxon>
        <taxon>Hyphomicrobiales</taxon>
        <taxon>Kaistiaceae</taxon>
        <taxon>Prosthecomicrobium</taxon>
    </lineage>
</organism>
<dbReference type="InterPro" id="IPR029063">
    <property type="entry name" value="SAM-dependent_MTases_sf"/>
</dbReference>
<dbReference type="GO" id="GO:0032259">
    <property type="term" value="P:methylation"/>
    <property type="evidence" value="ECO:0007669"/>
    <property type="project" value="UniProtKB-KW"/>
</dbReference>
<dbReference type="Proteomes" id="UP000523821">
    <property type="component" value="Unassembled WGS sequence"/>
</dbReference>
<protein>
    <submittedName>
        <fullName evidence="5">SAM-dependent methyltransferase</fullName>
    </submittedName>
</protein>
<dbReference type="InterPro" id="IPR013216">
    <property type="entry name" value="Methyltransf_11"/>
</dbReference>
<dbReference type="Pfam" id="PF08241">
    <property type="entry name" value="Methyltransf_11"/>
    <property type="match status" value="1"/>
</dbReference>
<comment type="caution">
    <text evidence="5">The sequence shown here is derived from an EMBL/GenBank/DDBJ whole genome shotgun (WGS) entry which is preliminary data.</text>
</comment>
<dbReference type="PANTHER" id="PTHR13090">
    <property type="entry name" value="ARGININE-HYDROXYLASE NDUFAF5, MITOCHONDRIAL"/>
    <property type="match status" value="1"/>
</dbReference>
<dbReference type="SUPFAM" id="SSF53335">
    <property type="entry name" value="S-adenosyl-L-methionine-dependent methyltransferases"/>
    <property type="match status" value="1"/>
</dbReference>
<sequence>MTERPRLFDKPALDRARARALAAAAPGADFLLARVGEDLVDRLSTVNRRFERALEIGSPTPALAASLVAAGRVGRVDRLDRLPQALGSGGIAGDPEALPLAEASVDLVVSALALQWVDDLPGALVQIRRALAPDGLFLAALIGGATLGELRTALTTAESELTGGASPRVFPFLDVRDGGALLQRAGFALPVADTETITVRYADLFALMRDLRAMGATNVLAARSRRPLPRAVLVRAAEIYAERFADPDGRIRARFEIVSLSGWAPSETQQKPLRPGSARASLADAVRQAGRSPQEG</sequence>
<dbReference type="CDD" id="cd02440">
    <property type="entry name" value="AdoMet_MTases"/>
    <property type="match status" value="1"/>
</dbReference>
<evidence type="ECO:0000256" key="1">
    <source>
        <dbReference type="ARBA" id="ARBA00022603"/>
    </source>
</evidence>
<evidence type="ECO:0000256" key="3">
    <source>
        <dbReference type="SAM" id="MobiDB-lite"/>
    </source>
</evidence>
<keyword evidence="1 5" id="KW-0489">Methyltransferase</keyword>
<evidence type="ECO:0000259" key="4">
    <source>
        <dbReference type="Pfam" id="PF08241"/>
    </source>
</evidence>
<dbReference type="EMBL" id="JACHOO010000003">
    <property type="protein sequence ID" value="MBB5752465.1"/>
    <property type="molecule type" value="Genomic_DNA"/>
</dbReference>
<proteinExistence type="predicted"/>
<keyword evidence="2 5" id="KW-0808">Transferase</keyword>
<dbReference type="RefSeq" id="WP_183854286.1">
    <property type="nucleotide sequence ID" value="NZ_JACHOO010000003.1"/>
</dbReference>
<dbReference type="PANTHER" id="PTHR13090:SF1">
    <property type="entry name" value="ARGININE-HYDROXYLASE NDUFAF5, MITOCHONDRIAL"/>
    <property type="match status" value="1"/>
</dbReference>
<feature type="domain" description="Methyltransferase type 11" evidence="4">
    <location>
        <begin position="81"/>
        <end position="138"/>
    </location>
</feature>
<dbReference type="InterPro" id="IPR050602">
    <property type="entry name" value="Malonyl-ACP_OMT"/>
</dbReference>
<keyword evidence="6" id="KW-1185">Reference proteome</keyword>
<gene>
    <name evidence="5" type="ORF">GGQ63_001519</name>
</gene>